<evidence type="ECO:0000313" key="1">
    <source>
        <dbReference type="EMBL" id="GFR31448.1"/>
    </source>
</evidence>
<dbReference type="AlphaFoldDB" id="A0A8X6JMJ1"/>
<comment type="caution">
    <text evidence="1">The sequence shown here is derived from an EMBL/GenBank/DDBJ whole genome shotgun (WGS) entry which is preliminary data.</text>
</comment>
<gene>
    <name evidence="1" type="ORF">TNCT_325521</name>
</gene>
<evidence type="ECO:0000313" key="2">
    <source>
        <dbReference type="Proteomes" id="UP000887116"/>
    </source>
</evidence>
<organism evidence="1 2">
    <name type="scientific">Trichonephila clavata</name>
    <name type="common">Joro spider</name>
    <name type="synonym">Nephila clavata</name>
    <dbReference type="NCBI Taxonomy" id="2740835"/>
    <lineage>
        <taxon>Eukaryota</taxon>
        <taxon>Metazoa</taxon>
        <taxon>Ecdysozoa</taxon>
        <taxon>Arthropoda</taxon>
        <taxon>Chelicerata</taxon>
        <taxon>Arachnida</taxon>
        <taxon>Araneae</taxon>
        <taxon>Araneomorphae</taxon>
        <taxon>Entelegynae</taxon>
        <taxon>Araneoidea</taxon>
        <taxon>Nephilidae</taxon>
        <taxon>Trichonephila</taxon>
    </lineage>
</organism>
<dbReference type="Proteomes" id="UP000887116">
    <property type="component" value="Unassembled WGS sequence"/>
</dbReference>
<proteinExistence type="predicted"/>
<reference evidence="1" key="1">
    <citation type="submission" date="2020-07" db="EMBL/GenBank/DDBJ databases">
        <title>Multicomponent nature underlies the extraordinary mechanical properties of spider dragline silk.</title>
        <authorList>
            <person name="Kono N."/>
            <person name="Nakamura H."/>
            <person name="Mori M."/>
            <person name="Yoshida Y."/>
            <person name="Ohtoshi R."/>
            <person name="Malay A.D."/>
            <person name="Moran D.A.P."/>
            <person name="Tomita M."/>
            <person name="Numata K."/>
            <person name="Arakawa K."/>
        </authorList>
    </citation>
    <scope>NUCLEOTIDE SEQUENCE</scope>
</reference>
<keyword evidence="2" id="KW-1185">Reference proteome</keyword>
<dbReference type="EMBL" id="BMAO01039439">
    <property type="protein sequence ID" value="GFR31448.1"/>
    <property type="molecule type" value="Genomic_DNA"/>
</dbReference>
<name>A0A8X6JMJ1_TRICU</name>
<protein>
    <submittedName>
        <fullName evidence="1">Uncharacterized protein</fullName>
    </submittedName>
</protein>
<sequence length="82" mass="9327">MLITHGTSLSRKNIVYFKKFGQNLLQADQMCPDIQRTGQKVRLKEEVPKNSSLTSPYYGIHVRRQINVTIGQRAIDSKGSVH</sequence>
<accession>A0A8X6JMJ1</accession>